<dbReference type="InterPro" id="IPR011050">
    <property type="entry name" value="Pectin_lyase_fold/virulence"/>
</dbReference>
<gene>
    <name evidence="2" type="ORF">RNZ46_08330</name>
</gene>
<organism evidence="2 3">
    <name type="scientific">Hwangdonia lutea</name>
    <dbReference type="NCBI Taxonomy" id="3075823"/>
    <lineage>
        <taxon>Bacteria</taxon>
        <taxon>Pseudomonadati</taxon>
        <taxon>Bacteroidota</taxon>
        <taxon>Flavobacteriia</taxon>
        <taxon>Flavobacteriales</taxon>
        <taxon>Flavobacteriaceae</taxon>
        <taxon>Hwangdonia</taxon>
    </lineage>
</organism>
<dbReference type="KEGG" id="hws:RNZ46_08330"/>
<dbReference type="PANTHER" id="PTHR41339:SF1">
    <property type="entry name" value="SECRETED PROTEIN"/>
    <property type="match status" value="1"/>
</dbReference>
<dbReference type="RefSeq" id="WP_316984923.1">
    <property type="nucleotide sequence ID" value="NZ_CP136521.1"/>
</dbReference>
<keyword evidence="1" id="KW-0732">Signal</keyword>
<name>A0AA97EPM2_9FLAO</name>
<feature type="chain" id="PRO_5041657860" evidence="1">
    <location>
        <begin position="22"/>
        <end position="403"/>
    </location>
</feature>
<dbReference type="Proteomes" id="UP001302486">
    <property type="component" value="Chromosome"/>
</dbReference>
<reference evidence="3" key="1">
    <citation type="submission" date="2024-06" db="EMBL/GenBank/DDBJ databases">
        <title>Hwangdonia haimaensis gen. nov., sp. nov., a member of the family Flavobacteriaceae isolated from the haima cold seep.</title>
        <authorList>
            <person name="Li J."/>
        </authorList>
    </citation>
    <scope>NUCLEOTIDE SEQUENCE [LARGE SCALE GENOMIC DNA]</scope>
    <source>
        <strain evidence="3">SCSIO 19198</strain>
    </source>
</reference>
<accession>A0AA97EPM2</accession>
<feature type="signal peptide" evidence="1">
    <location>
        <begin position="1"/>
        <end position="21"/>
    </location>
</feature>
<sequence>MMKNNLVLGLLTTALLFNSCATDDTADIYITDNSVIHNNSGGNTGGNDEEIAIGASEYSSDLTLEANRTYTISGPVIMAEGTTLTINEGVTIKAIATGADVYIAISQGAKIIANGSAEKPIVMTSGDPNPTAGQWGGLILLGKAPINSVTGSATSTSEIGSLPYGGTDSADNSGVLRYVRVEYSGGAADGSSENNGFSFYGVGSGTTIEYIQAYEGADDGIEFFGGTAKVSYAVVINCQDDSIDWTEGFTGSITNAYIKHGADHDKGFECDGYNTDIGNLSNPKFWSKPTVNNATIIGLGSSKGNEAIRLRAGTQGIFNNILIEGFAEGFDLDGDAGANSDNPTGTGVINGDLHVTNITFIDVTTKTKNDTGDTFSETDFISGEGQGTGTDYATWGANWTTGN</sequence>
<dbReference type="SUPFAM" id="SSF51126">
    <property type="entry name" value="Pectin lyase-like"/>
    <property type="match status" value="1"/>
</dbReference>
<protein>
    <submittedName>
        <fullName evidence="2">Multidrug transporter</fullName>
    </submittedName>
</protein>
<evidence type="ECO:0000256" key="1">
    <source>
        <dbReference type="SAM" id="SignalP"/>
    </source>
</evidence>
<evidence type="ECO:0000313" key="3">
    <source>
        <dbReference type="Proteomes" id="UP001302486"/>
    </source>
</evidence>
<proteinExistence type="predicted"/>
<dbReference type="AlphaFoldDB" id="A0AA97EPM2"/>
<dbReference type="PANTHER" id="PTHR41339">
    <property type="entry name" value="LIPL48"/>
    <property type="match status" value="1"/>
</dbReference>
<evidence type="ECO:0000313" key="2">
    <source>
        <dbReference type="EMBL" id="WOD45267.1"/>
    </source>
</evidence>
<keyword evidence="3" id="KW-1185">Reference proteome</keyword>
<dbReference type="EMBL" id="CP136521">
    <property type="protein sequence ID" value="WOD45267.1"/>
    <property type="molecule type" value="Genomic_DNA"/>
</dbReference>